<proteinExistence type="predicted"/>
<dbReference type="STRING" id="3708.A0A078I5T1"/>
<sequence length="77" mass="8126">MPPHGHYPHQPYGGYMQYPPYHHVPPQATHPYPQQPGPQTPSPASAPIPDSVSGAPSQQSTEAAVVTGSISVETDVS</sequence>
<feature type="compositionally biased region" description="Pro residues" evidence="1">
    <location>
        <begin position="33"/>
        <end position="46"/>
    </location>
</feature>
<evidence type="ECO:0000256" key="1">
    <source>
        <dbReference type="SAM" id="MobiDB-lite"/>
    </source>
</evidence>
<dbReference type="EMBL" id="LK032625">
    <property type="protein sequence ID" value="CDY45457.1"/>
    <property type="molecule type" value="Genomic_DNA"/>
</dbReference>
<dbReference type="Gramene" id="CDY45457">
    <property type="protein sequence ID" value="CDY45457"/>
    <property type="gene ID" value="GSBRNA2T00082079001"/>
</dbReference>
<accession>A0A078I5T1</accession>
<keyword evidence="3" id="KW-1185">Reference proteome</keyword>
<organism evidence="2 3">
    <name type="scientific">Brassica napus</name>
    <name type="common">Rape</name>
    <dbReference type="NCBI Taxonomy" id="3708"/>
    <lineage>
        <taxon>Eukaryota</taxon>
        <taxon>Viridiplantae</taxon>
        <taxon>Streptophyta</taxon>
        <taxon>Embryophyta</taxon>
        <taxon>Tracheophyta</taxon>
        <taxon>Spermatophyta</taxon>
        <taxon>Magnoliopsida</taxon>
        <taxon>eudicotyledons</taxon>
        <taxon>Gunneridae</taxon>
        <taxon>Pentapetalae</taxon>
        <taxon>rosids</taxon>
        <taxon>malvids</taxon>
        <taxon>Brassicales</taxon>
        <taxon>Brassicaceae</taxon>
        <taxon>Brassiceae</taxon>
        <taxon>Brassica</taxon>
    </lineage>
</organism>
<reference evidence="2 3" key="1">
    <citation type="journal article" date="2014" name="Science">
        <title>Plant genetics. Early allopolyploid evolution in the post-Neolithic Brassica napus oilseed genome.</title>
        <authorList>
            <person name="Chalhoub B."/>
            <person name="Denoeud F."/>
            <person name="Liu S."/>
            <person name="Parkin I.A."/>
            <person name="Tang H."/>
            <person name="Wang X."/>
            <person name="Chiquet J."/>
            <person name="Belcram H."/>
            <person name="Tong C."/>
            <person name="Samans B."/>
            <person name="Correa M."/>
            <person name="Da Silva C."/>
            <person name="Just J."/>
            <person name="Falentin C."/>
            <person name="Koh C.S."/>
            <person name="Le Clainche I."/>
            <person name="Bernard M."/>
            <person name="Bento P."/>
            <person name="Noel B."/>
            <person name="Labadie K."/>
            <person name="Alberti A."/>
            <person name="Charles M."/>
            <person name="Arnaud D."/>
            <person name="Guo H."/>
            <person name="Daviaud C."/>
            <person name="Alamery S."/>
            <person name="Jabbari K."/>
            <person name="Zhao M."/>
            <person name="Edger P.P."/>
            <person name="Chelaifa H."/>
            <person name="Tack D."/>
            <person name="Lassalle G."/>
            <person name="Mestiri I."/>
            <person name="Schnel N."/>
            <person name="Le Paslier M.C."/>
            <person name="Fan G."/>
            <person name="Renault V."/>
            <person name="Bayer P.E."/>
            <person name="Golicz A.A."/>
            <person name="Manoli S."/>
            <person name="Lee T.H."/>
            <person name="Thi V.H."/>
            <person name="Chalabi S."/>
            <person name="Hu Q."/>
            <person name="Fan C."/>
            <person name="Tollenaere R."/>
            <person name="Lu Y."/>
            <person name="Battail C."/>
            <person name="Shen J."/>
            <person name="Sidebottom C.H."/>
            <person name="Wang X."/>
            <person name="Canaguier A."/>
            <person name="Chauveau A."/>
            <person name="Berard A."/>
            <person name="Deniot G."/>
            <person name="Guan M."/>
            <person name="Liu Z."/>
            <person name="Sun F."/>
            <person name="Lim Y.P."/>
            <person name="Lyons E."/>
            <person name="Town C.D."/>
            <person name="Bancroft I."/>
            <person name="Wang X."/>
            <person name="Meng J."/>
            <person name="Ma J."/>
            <person name="Pires J.C."/>
            <person name="King G.J."/>
            <person name="Brunel D."/>
            <person name="Delourme R."/>
            <person name="Renard M."/>
            <person name="Aury J.M."/>
            <person name="Adams K.L."/>
            <person name="Batley J."/>
            <person name="Snowdon R.J."/>
            <person name="Tost J."/>
            <person name="Edwards D."/>
            <person name="Zhou Y."/>
            <person name="Hua W."/>
            <person name="Sharpe A.G."/>
            <person name="Paterson A.H."/>
            <person name="Guan C."/>
            <person name="Wincker P."/>
        </authorList>
    </citation>
    <scope>NUCLEOTIDE SEQUENCE [LARGE SCALE GENOMIC DNA]</scope>
    <source>
        <strain evidence="3">cv. Darmor-bzh</strain>
    </source>
</reference>
<feature type="region of interest" description="Disordered" evidence="1">
    <location>
        <begin position="1"/>
        <end position="77"/>
    </location>
</feature>
<evidence type="ECO:0000313" key="3">
    <source>
        <dbReference type="Proteomes" id="UP000028999"/>
    </source>
</evidence>
<dbReference type="PaxDb" id="3708-A0A078I5T1"/>
<evidence type="ECO:0000313" key="2">
    <source>
        <dbReference type="EMBL" id="CDY45457.1"/>
    </source>
</evidence>
<feature type="compositionally biased region" description="Polar residues" evidence="1">
    <location>
        <begin position="54"/>
        <end position="77"/>
    </location>
</feature>
<protein>
    <submittedName>
        <fullName evidence="2">BnaA05g12440D protein</fullName>
    </submittedName>
</protein>
<dbReference type="Proteomes" id="UP000028999">
    <property type="component" value="Unassembled WGS sequence"/>
</dbReference>
<name>A0A078I5T1_BRANA</name>
<dbReference type="AlphaFoldDB" id="A0A078I5T1"/>
<gene>
    <name evidence="2" type="primary">BnaA05g12440D</name>
    <name evidence="2" type="ORF">GSBRNA2T00082079001</name>
</gene>
<feature type="compositionally biased region" description="Low complexity" evidence="1">
    <location>
        <begin position="8"/>
        <end position="21"/>
    </location>
</feature>